<evidence type="ECO:0000313" key="1">
    <source>
        <dbReference type="EMBL" id="JAH25849.1"/>
    </source>
</evidence>
<protein>
    <submittedName>
        <fullName evidence="1">Uncharacterized protein</fullName>
    </submittedName>
</protein>
<name>A0A0E9R9T8_ANGAN</name>
<organism evidence="1">
    <name type="scientific">Anguilla anguilla</name>
    <name type="common">European freshwater eel</name>
    <name type="synonym">Muraena anguilla</name>
    <dbReference type="NCBI Taxonomy" id="7936"/>
    <lineage>
        <taxon>Eukaryota</taxon>
        <taxon>Metazoa</taxon>
        <taxon>Chordata</taxon>
        <taxon>Craniata</taxon>
        <taxon>Vertebrata</taxon>
        <taxon>Euteleostomi</taxon>
        <taxon>Actinopterygii</taxon>
        <taxon>Neopterygii</taxon>
        <taxon>Teleostei</taxon>
        <taxon>Anguilliformes</taxon>
        <taxon>Anguillidae</taxon>
        <taxon>Anguilla</taxon>
    </lineage>
</organism>
<reference evidence="1" key="2">
    <citation type="journal article" date="2015" name="Fish Shellfish Immunol.">
        <title>Early steps in the European eel (Anguilla anguilla)-Vibrio vulnificus interaction in the gills: Role of the RtxA13 toxin.</title>
        <authorList>
            <person name="Callol A."/>
            <person name="Pajuelo D."/>
            <person name="Ebbesson L."/>
            <person name="Teles M."/>
            <person name="MacKenzie S."/>
            <person name="Amaro C."/>
        </authorList>
    </citation>
    <scope>NUCLEOTIDE SEQUENCE</scope>
</reference>
<proteinExistence type="predicted"/>
<sequence>MCITHLLCHSVIRFAMEGTLLCLCRLYLYYQMVNCCVASIFSTFTG</sequence>
<dbReference type="EMBL" id="GBXM01082728">
    <property type="protein sequence ID" value="JAH25849.1"/>
    <property type="molecule type" value="Transcribed_RNA"/>
</dbReference>
<dbReference type="AlphaFoldDB" id="A0A0E9R9T8"/>
<accession>A0A0E9R9T8</accession>
<reference evidence="1" key="1">
    <citation type="submission" date="2014-11" db="EMBL/GenBank/DDBJ databases">
        <authorList>
            <person name="Amaro Gonzalez C."/>
        </authorList>
    </citation>
    <scope>NUCLEOTIDE SEQUENCE</scope>
</reference>